<feature type="domain" description="2Fe-2S ferredoxin-type" evidence="1">
    <location>
        <begin position="24"/>
        <end position="89"/>
    </location>
</feature>
<dbReference type="PANTHER" id="PTHR42895">
    <property type="entry name" value="IRON-SULFUR CLUSTER-BINDING PROTEIN-RELATED"/>
    <property type="match status" value="1"/>
</dbReference>
<dbReference type="SUPFAM" id="SSF54292">
    <property type="entry name" value="2Fe-2S ferredoxin-like"/>
    <property type="match status" value="1"/>
</dbReference>
<accession>D1CFA3</accession>
<gene>
    <name evidence="2" type="ordered locus">Tter_0692</name>
</gene>
<dbReference type="eggNOG" id="COG2871">
    <property type="taxonomic scope" value="Bacteria"/>
</dbReference>
<dbReference type="Pfam" id="PF00111">
    <property type="entry name" value="Fer2"/>
    <property type="match status" value="1"/>
</dbReference>
<dbReference type="InterPro" id="IPR001041">
    <property type="entry name" value="2Fe-2S_ferredoxin-type"/>
</dbReference>
<dbReference type="STRING" id="525904.Tter_0692"/>
<keyword evidence="3" id="KW-1185">Reference proteome</keyword>
<dbReference type="KEGG" id="ttr:Tter_0692"/>
<dbReference type="RefSeq" id="WP_012874644.1">
    <property type="nucleotide sequence ID" value="NC_013525.1"/>
</dbReference>
<evidence type="ECO:0000313" key="3">
    <source>
        <dbReference type="Proteomes" id="UP000000323"/>
    </source>
</evidence>
<dbReference type="InterPro" id="IPR052911">
    <property type="entry name" value="Corrinoid_activation_enz"/>
</dbReference>
<reference evidence="3" key="1">
    <citation type="journal article" date="2010" name="Stand. Genomic Sci.">
        <title>Complete genome sequence of 'Thermobaculum terrenum' type strain (YNP1).</title>
        <authorList>
            <person name="Kiss H."/>
            <person name="Cleland D."/>
            <person name="Lapidus A."/>
            <person name="Lucas S."/>
            <person name="Glavina Del Rio T."/>
            <person name="Nolan M."/>
            <person name="Tice H."/>
            <person name="Han C."/>
            <person name="Goodwin L."/>
            <person name="Pitluck S."/>
            <person name="Liolios K."/>
            <person name="Ivanova N."/>
            <person name="Mavromatis K."/>
            <person name="Ovchinnikova G."/>
            <person name="Pati A."/>
            <person name="Chen A."/>
            <person name="Palaniappan K."/>
            <person name="Land M."/>
            <person name="Hauser L."/>
            <person name="Chang Y."/>
            <person name="Jeffries C."/>
            <person name="Lu M."/>
            <person name="Brettin T."/>
            <person name="Detter J."/>
            <person name="Goker M."/>
            <person name="Tindall B."/>
            <person name="Beck B."/>
            <person name="McDermott T."/>
            <person name="Woyke T."/>
            <person name="Bristow J."/>
            <person name="Eisen J."/>
            <person name="Markowitz V."/>
            <person name="Hugenholtz P."/>
            <person name="Kyrpides N."/>
            <person name="Klenk H."/>
            <person name="Cheng J."/>
        </authorList>
    </citation>
    <scope>NUCLEOTIDE SEQUENCE [LARGE SCALE GENOMIC DNA]</scope>
    <source>
        <strain evidence="3">ATCC BAA-798 / YNP1</strain>
    </source>
</reference>
<dbReference type="OrthoDB" id="9810588at2"/>
<protein>
    <recommendedName>
        <fullName evidence="1">2Fe-2S ferredoxin-type domain-containing protein</fullName>
    </recommendedName>
</protein>
<organism evidence="2 3">
    <name type="scientific">Thermobaculum terrenum (strain ATCC BAA-798 / CCMEE 7001 / YNP1)</name>
    <dbReference type="NCBI Taxonomy" id="525904"/>
    <lineage>
        <taxon>Bacteria</taxon>
        <taxon>Bacillati</taxon>
        <taxon>Chloroflexota</taxon>
        <taxon>Chloroflexia</taxon>
        <taxon>Candidatus Thermobaculales</taxon>
        <taxon>Candidatus Thermobaculaceae</taxon>
        <taxon>Thermobaculum</taxon>
    </lineage>
</organism>
<proteinExistence type="predicted"/>
<dbReference type="InterPro" id="IPR036010">
    <property type="entry name" value="2Fe-2S_ferredoxin-like_sf"/>
</dbReference>
<dbReference type="PANTHER" id="PTHR42895:SF1">
    <property type="entry name" value="IRON-SULFUR CLUSTER PROTEIN"/>
    <property type="match status" value="1"/>
</dbReference>
<dbReference type="CDD" id="cd00207">
    <property type="entry name" value="fer2"/>
    <property type="match status" value="1"/>
</dbReference>
<name>D1CFA3_THET1</name>
<dbReference type="InterPro" id="IPR012675">
    <property type="entry name" value="Beta-grasp_dom_sf"/>
</dbReference>
<dbReference type="AlphaFoldDB" id="D1CFA3"/>
<dbReference type="EMBL" id="CP001825">
    <property type="protein sequence ID" value="ACZ41609.1"/>
    <property type="molecule type" value="Genomic_DNA"/>
</dbReference>
<evidence type="ECO:0000259" key="1">
    <source>
        <dbReference type="Pfam" id="PF00111"/>
    </source>
</evidence>
<evidence type="ECO:0000313" key="2">
    <source>
        <dbReference type="EMBL" id="ACZ41609.1"/>
    </source>
</evidence>
<dbReference type="Proteomes" id="UP000000323">
    <property type="component" value="Chromosome 1"/>
</dbReference>
<dbReference type="GO" id="GO:0051536">
    <property type="term" value="F:iron-sulfur cluster binding"/>
    <property type="evidence" value="ECO:0007669"/>
    <property type="project" value="InterPro"/>
</dbReference>
<dbReference type="Gene3D" id="3.10.20.30">
    <property type="match status" value="1"/>
</dbReference>
<sequence length="517" mass="57634">MSGEERQLKKIRITLLPAAQRFILNADKTLTEQEDSAAMGIESPCDGAGFCGRCRVRFLENVPPPTSWDRLHFESKELSAGFRLACKAKLDSDSIVVVPNKPGKVRIQGKEYKYNFAPSAQKTVIHASLSDITDDNRHILPITILTAYRKELTLYSVGSDLTKTEPGASKKQCQGVAAVVRNRRISVWAHDLESGEEIFTDTVKEISKGQSLQGLLRAACLKHGRRLSDINDALIVTDGTLRIDEEEGNYKIFGREKPSICGLAIASMMGADIQTDAPHMLMSLEPYPWILLTVGNRCLLTWDYNGFFRKDLFNFEHDIADELKPTFAQAIEATIALKRIDLIDDKGLLHPTSPNRKILEIEVLDIVHNDKNLSIRIRTQTDTFLLSQAHIRQVQRIKGVLADLQDKLLTKADIDSNELVKIVLAGNSLGFASQKGLKDLGILRASEGTVIESFPDAEAFGARLMLLSSRAYKDANRLLETIEATPNPMLSRDWASNLYISTQSKNSHKLKPKEKVL</sequence>
<dbReference type="HOGENOM" id="CLU_526685_0_0_0"/>